<dbReference type="AlphaFoldDB" id="A0A821U6S6"/>
<dbReference type="Pfam" id="PF07776">
    <property type="entry name" value="zf-AD"/>
    <property type="match status" value="1"/>
</dbReference>
<evidence type="ECO:0000313" key="11">
    <source>
        <dbReference type="Proteomes" id="UP000663880"/>
    </source>
</evidence>
<dbReference type="PANTHER" id="PTHR14003:SF23">
    <property type="entry name" value="ZINC FINGER PROTEIN 143"/>
    <property type="match status" value="1"/>
</dbReference>
<dbReference type="OrthoDB" id="8113227at2759"/>
<evidence type="ECO:0000256" key="3">
    <source>
        <dbReference type="ARBA" id="ARBA00022771"/>
    </source>
</evidence>
<evidence type="ECO:0000256" key="4">
    <source>
        <dbReference type="ARBA" id="ARBA00022833"/>
    </source>
</evidence>
<keyword evidence="2" id="KW-0677">Repeat</keyword>
<dbReference type="GO" id="GO:0031519">
    <property type="term" value="C:PcG protein complex"/>
    <property type="evidence" value="ECO:0007669"/>
    <property type="project" value="TreeGrafter"/>
</dbReference>
<dbReference type="GO" id="GO:0005667">
    <property type="term" value="C:transcription regulator complex"/>
    <property type="evidence" value="ECO:0007669"/>
    <property type="project" value="TreeGrafter"/>
</dbReference>
<dbReference type="PROSITE" id="PS51915">
    <property type="entry name" value="ZAD"/>
    <property type="match status" value="1"/>
</dbReference>
<dbReference type="Pfam" id="PF00096">
    <property type="entry name" value="zf-C2H2"/>
    <property type="match status" value="2"/>
</dbReference>
<dbReference type="SMART" id="SM00868">
    <property type="entry name" value="zf-AD"/>
    <property type="match status" value="1"/>
</dbReference>
<dbReference type="GO" id="GO:0000785">
    <property type="term" value="C:chromatin"/>
    <property type="evidence" value="ECO:0007669"/>
    <property type="project" value="TreeGrafter"/>
</dbReference>
<dbReference type="GO" id="GO:0000978">
    <property type="term" value="F:RNA polymerase II cis-regulatory region sequence-specific DNA binding"/>
    <property type="evidence" value="ECO:0007669"/>
    <property type="project" value="TreeGrafter"/>
</dbReference>
<keyword evidence="3 6" id="KW-0863">Zinc-finger</keyword>
<dbReference type="PROSITE" id="PS00028">
    <property type="entry name" value="ZINC_FINGER_C2H2_1"/>
    <property type="match status" value="3"/>
</dbReference>
<keyword evidence="1 7" id="KW-0479">Metal-binding</keyword>
<comment type="caution">
    <text evidence="10">The sequence shown here is derived from an EMBL/GenBank/DDBJ whole genome shotgun (WGS) entry which is preliminary data.</text>
</comment>
<dbReference type="InterPro" id="IPR012934">
    <property type="entry name" value="Znf_AD"/>
</dbReference>
<dbReference type="GO" id="GO:0008270">
    <property type="term" value="F:zinc ion binding"/>
    <property type="evidence" value="ECO:0007669"/>
    <property type="project" value="UniProtKB-UniRule"/>
</dbReference>
<evidence type="ECO:0000313" key="10">
    <source>
        <dbReference type="EMBL" id="CAF4884931.1"/>
    </source>
</evidence>
<evidence type="ECO:0000256" key="6">
    <source>
        <dbReference type="PROSITE-ProRule" id="PRU00042"/>
    </source>
</evidence>
<gene>
    <name evidence="10" type="ORF">PMACD_LOCUS9944</name>
</gene>
<dbReference type="InterPro" id="IPR013087">
    <property type="entry name" value="Znf_C2H2_type"/>
</dbReference>
<evidence type="ECO:0000256" key="7">
    <source>
        <dbReference type="PROSITE-ProRule" id="PRU01263"/>
    </source>
</evidence>
<feature type="domain" description="C2H2-type" evidence="8">
    <location>
        <begin position="389"/>
        <end position="416"/>
    </location>
</feature>
<dbReference type="PROSITE" id="PS50157">
    <property type="entry name" value="ZINC_FINGER_C2H2_2"/>
    <property type="match status" value="3"/>
</dbReference>
<evidence type="ECO:0000259" key="8">
    <source>
        <dbReference type="PROSITE" id="PS50157"/>
    </source>
</evidence>
<dbReference type="SMART" id="SM00355">
    <property type="entry name" value="ZnF_C2H2"/>
    <property type="match status" value="3"/>
</dbReference>
<sequence length="483" mass="55480">MDELILYHHRNNTLSTLCRLCLDQAGTTDIFQDCTLPDKISAITGIKLDILTPFPKKLCDNCHGIIQLTSEFRESIIINDKQLQDFAKLYFTSEILPSSNEAVPEETRATEQVICNTTQLQESHVQPIIRVRNDLYSNKVINTDSRQTTNDMDDLISLEKQKKQSRPERQNCDPLNTYESISAPMETIIIDDEDVAGQSSDSSEIDGITNNLYIDETANLCDQDNVDESARKRSENDTLAMNSALQTDEKSRISTESIDTIILENDDSPQQRNVCQVLPMERVGNDLCIDDSRANIENDPKLIQDLNKNGQNRSCSNHDNWEVIITYESLAEDMENTSNTSKNYDCIKKSNKHKKSPSRHNVEIKKEIAKDQEDIKSSKRIKFEDGFEYNCDQCSKFFMSKKKLYCHKRVHNKKYECLIAGCKKIFATKGDLQKHTRTHTGERPYECDICEKKFRQKILLRYHKGSIHGIKIKKTDEEIADKI</sequence>
<keyword evidence="11" id="KW-1185">Reference proteome</keyword>
<feature type="domain" description="ZAD" evidence="9">
    <location>
        <begin position="16"/>
        <end position="86"/>
    </location>
</feature>
<evidence type="ECO:0000256" key="2">
    <source>
        <dbReference type="ARBA" id="ARBA00022737"/>
    </source>
</evidence>
<dbReference type="InterPro" id="IPR036236">
    <property type="entry name" value="Znf_C2H2_sf"/>
</dbReference>
<evidence type="ECO:0000259" key="9">
    <source>
        <dbReference type="PROSITE" id="PS51915"/>
    </source>
</evidence>
<protein>
    <submittedName>
        <fullName evidence="10">Uncharacterized protein</fullName>
    </submittedName>
</protein>
<reference evidence="10" key="1">
    <citation type="submission" date="2021-02" db="EMBL/GenBank/DDBJ databases">
        <authorList>
            <person name="Steward A R."/>
        </authorList>
    </citation>
    <scope>NUCLEOTIDE SEQUENCE</scope>
</reference>
<dbReference type="PANTHER" id="PTHR14003">
    <property type="entry name" value="TRANSCRIPTIONAL REPRESSOR PROTEIN YY"/>
    <property type="match status" value="1"/>
</dbReference>
<feature type="domain" description="C2H2-type" evidence="8">
    <location>
        <begin position="415"/>
        <end position="444"/>
    </location>
</feature>
<keyword evidence="5" id="KW-0539">Nucleus</keyword>
<feature type="binding site" evidence="7">
    <location>
        <position position="21"/>
    </location>
    <ligand>
        <name>Zn(2+)</name>
        <dbReference type="ChEBI" id="CHEBI:29105"/>
    </ligand>
</feature>
<feature type="binding site" evidence="7">
    <location>
        <position position="18"/>
    </location>
    <ligand>
        <name>Zn(2+)</name>
        <dbReference type="ChEBI" id="CHEBI:29105"/>
    </ligand>
</feature>
<feature type="binding site" evidence="7">
    <location>
        <position position="59"/>
    </location>
    <ligand>
        <name>Zn(2+)</name>
        <dbReference type="ChEBI" id="CHEBI:29105"/>
    </ligand>
</feature>
<proteinExistence type="predicted"/>
<keyword evidence="4 7" id="KW-0862">Zinc</keyword>
<dbReference type="SUPFAM" id="SSF57667">
    <property type="entry name" value="beta-beta-alpha zinc fingers"/>
    <property type="match status" value="2"/>
</dbReference>
<dbReference type="Proteomes" id="UP000663880">
    <property type="component" value="Unassembled WGS sequence"/>
</dbReference>
<dbReference type="SUPFAM" id="SSF57716">
    <property type="entry name" value="Glucocorticoid receptor-like (DNA-binding domain)"/>
    <property type="match status" value="1"/>
</dbReference>
<evidence type="ECO:0000256" key="5">
    <source>
        <dbReference type="ARBA" id="ARBA00023242"/>
    </source>
</evidence>
<dbReference type="GO" id="GO:0000981">
    <property type="term" value="F:DNA-binding transcription factor activity, RNA polymerase II-specific"/>
    <property type="evidence" value="ECO:0007669"/>
    <property type="project" value="TreeGrafter"/>
</dbReference>
<dbReference type="EMBL" id="CAJOBZ010000029">
    <property type="protein sequence ID" value="CAF4884931.1"/>
    <property type="molecule type" value="Genomic_DNA"/>
</dbReference>
<dbReference type="Gene3D" id="3.30.160.60">
    <property type="entry name" value="Classic Zinc Finger"/>
    <property type="match status" value="2"/>
</dbReference>
<accession>A0A821U6S6</accession>
<feature type="domain" description="C2H2-type" evidence="8">
    <location>
        <begin position="445"/>
        <end position="468"/>
    </location>
</feature>
<evidence type="ECO:0000256" key="1">
    <source>
        <dbReference type="ARBA" id="ARBA00022723"/>
    </source>
</evidence>
<name>A0A821U6S6_9NEOP</name>
<feature type="binding site" evidence="7">
    <location>
        <position position="62"/>
    </location>
    <ligand>
        <name>Zn(2+)</name>
        <dbReference type="ChEBI" id="CHEBI:29105"/>
    </ligand>
</feature>
<dbReference type="FunFam" id="3.30.160.60:FF:000072">
    <property type="entry name" value="zinc finger protein 143 isoform X1"/>
    <property type="match status" value="1"/>
</dbReference>
<dbReference type="FunFam" id="3.30.160.60:FF:002349">
    <property type="entry name" value="Zinc finger and BTB domain-containing 40"/>
    <property type="match status" value="1"/>
</dbReference>
<organism evidence="10 11">
    <name type="scientific">Pieris macdunnoughi</name>
    <dbReference type="NCBI Taxonomy" id="345717"/>
    <lineage>
        <taxon>Eukaryota</taxon>
        <taxon>Metazoa</taxon>
        <taxon>Ecdysozoa</taxon>
        <taxon>Arthropoda</taxon>
        <taxon>Hexapoda</taxon>
        <taxon>Insecta</taxon>
        <taxon>Pterygota</taxon>
        <taxon>Neoptera</taxon>
        <taxon>Endopterygota</taxon>
        <taxon>Lepidoptera</taxon>
        <taxon>Glossata</taxon>
        <taxon>Ditrysia</taxon>
        <taxon>Papilionoidea</taxon>
        <taxon>Pieridae</taxon>
        <taxon>Pierinae</taxon>
        <taxon>Pieris</taxon>
    </lineage>
</organism>